<dbReference type="Proteomes" id="UP000032946">
    <property type="component" value="Chromosome"/>
</dbReference>
<keyword evidence="1" id="KW-0547">Nucleotide-binding</keyword>
<sequence length="31" mass="3493">MPSLTAADPWEKCMAEGVAFLQRKVKEEKKA</sequence>
<evidence type="ECO:0000313" key="1">
    <source>
        <dbReference type="EMBL" id="CDM95752.1"/>
    </source>
</evidence>
<dbReference type="EMBL" id="FO818640">
    <property type="protein sequence ID" value="CDM95752.1"/>
    <property type="molecule type" value="Genomic_DNA"/>
</dbReference>
<reference evidence="1 2" key="1">
    <citation type="submission" date="2014-02" db="EMBL/GenBank/DDBJ databases">
        <authorList>
            <person name="Genoscope - CEA"/>
        </authorList>
    </citation>
    <scope>NUCLEOTIDE SEQUENCE [LARGE SCALE GENOMIC DNA]</scope>
    <source>
        <strain evidence="1 2">PCC 8005</strain>
    </source>
</reference>
<evidence type="ECO:0000313" key="2">
    <source>
        <dbReference type="Proteomes" id="UP000032946"/>
    </source>
</evidence>
<dbReference type="GO" id="GO:0004386">
    <property type="term" value="F:helicase activity"/>
    <property type="evidence" value="ECO:0007669"/>
    <property type="project" value="UniProtKB-KW"/>
</dbReference>
<protein>
    <submittedName>
        <fullName evidence="1">DNA helicase</fullName>
    </submittedName>
</protein>
<dbReference type="AlphaFoldDB" id="A0A9P1KFE2"/>
<accession>A0A9P1KFE2</accession>
<gene>
    <name evidence="1" type="ORF">ARTHRO_40158</name>
</gene>
<keyword evidence="1" id="KW-0378">Hydrolase</keyword>
<organism evidence="1 2">
    <name type="scientific">Limnospira indica PCC 8005</name>
    <dbReference type="NCBI Taxonomy" id="376219"/>
    <lineage>
        <taxon>Bacteria</taxon>
        <taxon>Bacillati</taxon>
        <taxon>Cyanobacteriota</taxon>
        <taxon>Cyanophyceae</taxon>
        <taxon>Oscillatoriophycideae</taxon>
        <taxon>Oscillatoriales</taxon>
        <taxon>Sirenicapillariaceae</taxon>
        <taxon>Limnospira</taxon>
    </lineage>
</organism>
<keyword evidence="2" id="KW-1185">Reference proteome</keyword>
<keyword evidence="1" id="KW-0067">ATP-binding</keyword>
<keyword evidence="1" id="KW-0347">Helicase</keyword>
<name>A0A9P1KFE2_9CYAN</name>
<proteinExistence type="predicted"/>